<evidence type="ECO:0000256" key="6">
    <source>
        <dbReference type="ARBA" id="ARBA00023237"/>
    </source>
</evidence>
<keyword evidence="6 7" id="KW-0998">Cell outer membrane</keyword>
<comment type="similarity">
    <text evidence="7">Belongs to the TonB-dependent receptor family.</text>
</comment>
<organism evidence="10 11">
    <name type="scientific">Chitinophaga arvensicola</name>
    <dbReference type="NCBI Taxonomy" id="29529"/>
    <lineage>
        <taxon>Bacteria</taxon>
        <taxon>Pseudomonadati</taxon>
        <taxon>Bacteroidota</taxon>
        <taxon>Chitinophagia</taxon>
        <taxon>Chitinophagales</taxon>
        <taxon>Chitinophagaceae</taxon>
        <taxon>Chitinophaga</taxon>
    </lineage>
</organism>
<keyword evidence="4 7" id="KW-0812">Transmembrane</keyword>
<dbReference type="RefSeq" id="WP_089894946.1">
    <property type="nucleotide sequence ID" value="NZ_FOJG01000001.1"/>
</dbReference>
<evidence type="ECO:0000256" key="1">
    <source>
        <dbReference type="ARBA" id="ARBA00004571"/>
    </source>
</evidence>
<reference evidence="11" key="1">
    <citation type="submission" date="2016-10" db="EMBL/GenBank/DDBJ databases">
        <authorList>
            <person name="Varghese N."/>
            <person name="Submissions S."/>
        </authorList>
    </citation>
    <scope>NUCLEOTIDE SEQUENCE [LARGE SCALE GENOMIC DNA]</scope>
    <source>
        <strain evidence="11">DSM 3695</strain>
    </source>
</reference>
<dbReference type="EMBL" id="FOJG01000001">
    <property type="protein sequence ID" value="SEW36611.1"/>
    <property type="molecule type" value="Genomic_DNA"/>
</dbReference>
<keyword evidence="3 7" id="KW-1134">Transmembrane beta strand</keyword>
<sequence>MKSLLVICTLIALLVTNYATAQQKFTFSYRNISMEKMLAHMEEKSGYRFLYNPRLISPAPVSLKVRNATLSKALDKLLGDSLTYRFLDNKLVVISRKTHTTAKDTTTATTQEQVHDLHEVMVTALGIRKEARSLGYALQELKIEGSVMVKSREANAYSSLFGKVAGLTVSNSRYLYNDPQLYLRGKQPLIVVDGVPVNSDSWDLNIEDVASIVVLKSAAAAALYGQEGARGAIQVISKRGTSSKKGFEVSVNSTTELQSGAVAIPHAQHSYGPGDYFKYAFVDGKGGGTYDYDYNLWGPRLEGQLITQWDSPKDAAGNLVPLPWVAKNNHNLEDFLRTGILATNNIAVAGRNEQGDFRLSFTQMNQRGSIPNTRLGITTFMMSGGYKLGKKVRVDAQLAYNKQYAPNYPQISYGPESPIYELLIWGGSNFDIKDPRLKNYWYPGKEGLQQQWVEYTRYNNPWFNAYEYQKAFYKDVFTGYASMAYQFNDQLDMQLKTAFNGYFTNQHTNYPVSGLYYGADFNKVGAYAETANRYNQINNSLLLNYHRSLLPEVSMKATTGVNVQTIHYQNSSAHTAGGLVIPGIYTLQNSVKPIDNAQDYTAARQMLSAFFMTDFSYKNFLFLDLSGRVDKNSSMPANHDTYFYPQASVSVVLSDILKLPSPVSFLKLSASVANVGEGLTTSIAQNYSLEQTYDKGTTWQGFPSVNYATDNILYSKDIRPEFHTAYEAGLEIRLLQNRLGLKTQAYRSVDGPQIFNLSISNTSGYNYRKVNGLVTERRGLELTLEATPLQRPQLRWDMAMNWSSNISYLRKVYDTLANYMRVKVGERMDQLYINPFERNPATGAILYHSDGTPIINEQVYKFYGYTNPDWIVGTTQTITWKQLSLTLEFDGSFGGKIFNLLNYKMWQSGANPQSDNIYRYQDWLHRNDPGYKGTRIGVGDIVTSGEVKYDAHGNVVSDTRKFAPNTTPVLEQNWANSYETADERNYQSKTYFKLRGITFTYRMPPALIGKIKGLSAASLSLVMRNVMYFAQLKQIDLDHWAYNAESELEEPSMRSFGLNLNVKF</sequence>
<dbReference type="OrthoDB" id="602429at2"/>
<keyword evidence="8" id="KW-0732">Signal</keyword>
<evidence type="ECO:0000256" key="2">
    <source>
        <dbReference type="ARBA" id="ARBA00022448"/>
    </source>
</evidence>
<dbReference type="InterPro" id="IPR036942">
    <property type="entry name" value="Beta-barrel_TonB_sf"/>
</dbReference>
<dbReference type="Gene3D" id="3.55.50.30">
    <property type="match status" value="1"/>
</dbReference>
<feature type="domain" description="TonB-dependent receptor plug" evidence="9">
    <location>
        <begin position="151"/>
        <end position="231"/>
    </location>
</feature>
<dbReference type="PROSITE" id="PS52016">
    <property type="entry name" value="TONB_DEPENDENT_REC_3"/>
    <property type="match status" value="1"/>
</dbReference>
<evidence type="ECO:0000256" key="3">
    <source>
        <dbReference type="ARBA" id="ARBA00022452"/>
    </source>
</evidence>
<comment type="subcellular location">
    <subcellularLocation>
        <location evidence="1 7">Cell outer membrane</location>
        <topology evidence="1 7">Multi-pass membrane protein</topology>
    </subcellularLocation>
</comment>
<evidence type="ECO:0000313" key="10">
    <source>
        <dbReference type="EMBL" id="SEW36611.1"/>
    </source>
</evidence>
<evidence type="ECO:0000256" key="8">
    <source>
        <dbReference type="SAM" id="SignalP"/>
    </source>
</evidence>
<keyword evidence="2 7" id="KW-0813">Transport</keyword>
<dbReference type="InterPro" id="IPR012910">
    <property type="entry name" value="Plug_dom"/>
</dbReference>
<feature type="chain" id="PRO_5011537575" evidence="8">
    <location>
        <begin position="22"/>
        <end position="1064"/>
    </location>
</feature>
<gene>
    <name evidence="10" type="ORF">SAMN04488122_2408</name>
</gene>
<dbReference type="SUPFAM" id="SSF56935">
    <property type="entry name" value="Porins"/>
    <property type="match status" value="1"/>
</dbReference>
<dbReference type="GO" id="GO:0009279">
    <property type="term" value="C:cell outer membrane"/>
    <property type="evidence" value="ECO:0007669"/>
    <property type="project" value="UniProtKB-SubCell"/>
</dbReference>
<evidence type="ECO:0000256" key="4">
    <source>
        <dbReference type="ARBA" id="ARBA00022692"/>
    </source>
</evidence>
<dbReference type="AlphaFoldDB" id="A0A1I0R7E1"/>
<dbReference type="InterPro" id="IPR037066">
    <property type="entry name" value="Plug_dom_sf"/>
</dbReference>
<evidence type="ECO:0000259" key="9">
    <source>
        <dbReference type="Pfam" id="PF07715"/>
    </source>
</evidence>
<dbReference type="Pfam" id="PF07715">
    <property type="entry name" value="Plug"/>
    <property type="match status" value="1"/>
</dbReference>
<evidence type="ECO:0000256" key="5">
    <source>
        <dbReference type="ARBA" id="ARBA00023136"/>
    </source>
</evidence>
<evidence type="ECO:0000256" key="7">
    <source>
        <dbReference type="PROSITE-ProRule" id="PRU01360"/>
    </source>
</evidence>
<keyword evidence="5 7" id="KW-0472">Membrane</keyword>
<dbReference type="STRING" id="29529.SAMN04488122_2408"/>
<proteinExistence type="inferred from homology"/>
<dbReference type="Gene3D" id="2.170.130.10">
    <property type="entry name" value="TonB-dependent receptor, plug domain"/>
    <property type="match status" value="1"/>
</dbReference>
<dbReference type="Proteomes" id="UP000199310">
    <property type="component" value="Unassembled WGS sequence"/>
</dbReference>
<dbReference type="Gene3D" id="2.40.170.20">
    <property type="entry name" value="TonB-dependent receptor, beta-barrel domain"/>
    <property type="match status" value="1"/>
</dbReference>
<feature type="signal peptide" evidence="8">
    <location>
        <begin position="1"/>
        <end position="21"/>
    </location>
</feature>
<evidence type="ECO:0000313" key="11">
    <source>
        <dbReference type="Proteomes" id="UP000199310"/>
    </source>
</evidence>
<protein>
    <submittedName>
        <fullName evidence="10">TonB-linked outer membrane protein, SusC/RagA family</fullName>
    </submittedName>
</protein>
<accession>A0A1I0R7E1</accession>
<dbReference type="InterPro" id="IPR039426">
    <property type="entry name" value="TonB-dep_rcpt-like"/>
</dbReference>
<keyword evidence="11" id="KW-1185">Reference proteome</keyword>
<name>A0A1I0R7E1_9BACT</name>